<feature type="repeat" description="Pumilio" evidence="3">
    <location>
        <begin position="243"/>
        <end position="278"/>
    </location>
</feature>
<feature type="domain" description="PUM-HD" evidence="5">
    <location>
        <begin position="181"/>
        <end position="578"/>
    </location>
</feature>
<name>A0A2A9N9N8_9AGAR</name>
<dbReference type="InterPro" id="IPR001313">
    <property type="entry name" value="Pumilio_RNA-bd_rpt"/>
</dbReference>
<reference evidence="6 7" key="1">
    <citation type="submission" date="2014-02" db="EMBL/GenBank/DDBJ databases">
        <title>Transposable element dynamics among asymbiotic and ectomycorrhizal Amanita fungi.</title>
        <authorList>
            <consortium name="DOE Joint Genome Institute"/>
            <person name="Hess J."/>
            <person name="Skrede I."/>
            <person name="Wolfe B."/>
            <person name="LaButti K."/>
            <person name="Ohm R.A."/>
            <person name="Grigoriev I.V."/>
            <person name="Pringle A."/>
        </authorList>
    </citation>
    <scope>NUCLEOTIDE SEQUENCE [LARGE SCALE GENOMIC DNA]</scope>
    <source>
        <strain evidence="6 7">SKay4041</strain>
    </source>
</reference>
<dbReference type="InterPro" id="IPR012959">
    <property type="entry name" value="CPL_dom"/>
</dbReference>
<dbReference type="InterPro" id="IPR016024">
    <property type="entry name" value="ARM-type_fold"/>
</dbReference>
<feature type="compositionally biased region" description="Basic and acidic residues" evidence="4">
    <location>
        <begin position="140"/>
        <end position="155"/>
    </location>
</feature>
<feature type="compositionally biased region" description="Basic and acidic residues" evidence="4">
    <location>
        <begin position="53"/>
        <end position="70"/>
    </location>
</feature>
<dbReference type="PANTHER" id="PTHR13389">
    <property type="entry name" value="PUMILIO HOMOLOG 3"/>
    <property type="match status" value="1"/>
</dbReference>
<dbReference type="SMART" id="SM00025">
    <property type="entry name" value="Pumilio"/>
    <property type="match status" value="5"/>
</dbReference>
<feature type="compositionally biased region" description="Acidic residues" evidence="4">
    <location>
        <begin position="92"/>
        <end position="112"/>
    </location>
</feature>
<evidence type="ECO:0000256" key="3">
    <source>
        <dbReference type="PROSITE-ProRule" id="PRU00317"/>
    </source>
</evidence>
<feature type="region of interest" description="Disordered" evidence="4">
    <location>
        <begin position="1"/>
        <end position="168"/>
    </location>
</feature>
<evidence type="ECO:0000313" key="7">
    <source>
        <dbReference type="Proteomes" id="UP000242287"/>
    </source>
</evidence>
<protein>
    <recommendedName>
        <fullName evidence="5">PUM-HD domain-containing protein</fullName>
    </recommendedName>
</protein>
<evidence type="ECO:0000259" key="5">
    <source>
        <dbReference type="PROSITE" id="PS50303"/>
    </source>
</evidence>
<dbReference type="InterPro" id="IPR011989">
    <property type="entry name" value="ARM-like"/>
</dbReference>
<dbReference type="PROSITE" id="PS50302">
    <property type="entry name" value="PUM"/>
    <property type="match status" value="3"/>
</dbReference>
<dbReference type="InterPro" id="IPR040059">
    <property type="entry name" value="PUM3"/>
</dbReference>
<dbReference type="OrthoDB" id="497380at2759"/>
<dbReference type="GO" id="GO:0005730">
    <property type="term" value="C:nucleolus"/>
    <property type="evidence" value="ECO:0007669"/>
    <property type="project" value="TreeGrafter"/>
</dbReference>
<dbReference type="Proteomes" id="UP000242287">
    <property type="component" value="Unassembled WGS sequence"/>
</dbReference>
<feature type="compositionally biased region" description="Low complexity" evidence="4">
    <location>
        <begin position="42"/>
        <end position="51"/>
    </location>
</feature>
<evidence type="ECO:0000313" key="6">
    <source>
        <dbReference type="EMBL" id="PFH47695.1"/>
    </source>
</evidence>
<dbReference type="PANTHER" id="PTHR13389:SF0">
    <property type="entry name" value="PUMILIO HOMOLOG 3"/>
    <property type="match status" value="1"/>
</dbReference>
<dbReference type="EMBL" id="KZ302097">
    <property type="protein sequence ID" value="PFH47695.1"/>
    <property type="molecule type" value="Genomic_DNA"/>
</dbReference>
<evidence type="ECO:0000256" key="4">
    <source>
        <dbReference type="SAM" id="MobiDB-lite"/>
    </source>
</evidence>
<dbReference type="GO" id="GO:0003729">
    <property type="term" value="F:mRNA binding"/>
    <property type="evidence" value="ECO:0007669"/>
    <property type="project" value="TreeGrafter"/>
</dbReference>
<evidence type="ECO:0000256" key="2">
    <source>
        <dbReference type="ARBA" id="ARBA00022884"/>
    </source>
</evidence>
<evidence type="ECO:0000256" key="1">
    <source>
        <dbReference type="ARBA" id="ARBA00022737"/>
    </source>
</evidence>
<organism evidence="6 7">
    <name type="scientific">Amanita thiersii Skay4041</name>
    <dbReference type="NCBI Taxonomy" id="703135"/>
    <lineage>
        <taxon>Eukaryota</taxon>
        <taxon>Fungi</taxon>
        <taxon>Dikarya</taxon>
        <taxon>Basidiomycota</taxon>
        <taxon>Agaricomycotina</taxon>
        <taxon>Agaricomycetes</taxon>
        <taxon>Agaricomycetidae</taxon>
        <taxon>Agaricales</taxon>
        <taxon>Pluteineae</taxon>
        <taxon>Amanitaceae</taxon>
        <taxon>Amanita</taxon>
    </lineage>
</organism>
<keyword evidence="7" id="KW-1185">Reference proteome</keyword>
<keyword evidence="1" id="KW-0677">Repeat</keyword>
<feature type="compositionally biased region" description="Basic residues" evidence="4">
    <location>
        <begin position="1"/>
        <end position="12"/>
    </location>
</feature>
<dbReference type="Pfam" id="PF08144">
    <property type="entry name" value="CPL"/>
    <property type="match status" value="1"/>
</dbReference>
<accession>A0A2A9N9N8</accession>
<dbReference type="PROSITE" id="PS50303">
    <property type="entry name" value="PUM_HD"/>
    <property type="match status" value="1"/>
</dbReference>
<keyword evidence="2" id="KW-0694">RNA-binding</keyword>
<sequence>MPAATKPRKRRVPGSTEGLNHKRARIAPESKTDNTSRAINVGTKGKPAAVKAKGKERVEELKEEKLEVGKEKKRRGVPVTNAVPVSKRKEDDSDEDDEDEDEVSESEGEGEWDGGGGESVDEFDVNEDGYVSMADGGTEDAEHGGEKPSSKDSKERHKAQKLLQNQRRLSKPYADLLKQAKRTWSLARQKNLSPSTRQTHINTLMSLIRGHIQDLVLKHDASRIVQTILKYGRAAERNEIANELKGKFKDLAQNKYSRFLVTKLIKSCTNKRADIFMEFRGSVLRLLLHREASSVLADAFELYANAYEKEVLVSDFYGKEVRLFGLAAGASGVDKERARKGLKGILEGEKEDRKLRILMEVKENLMAIFNNPDKGAVTHAIVHRALWEYISSVLDLPNEAERERLYREIFENCQDTLAEMVHTKDGSRVVREFLAQGSAKDRKQILKVIKPHIERMCLDDEAQLVLFTALDTIDDTKLLSKSLISVITSSLISPSAATVAAAGSNASTHFYSTPQGRRSIIYLLVPRTRRHFTPSQIALLSETDAARDRTSKKPSILREDEVRKAGSPDLVKWVEEKGGMAISDTGGCIMVVEIMLYADADKTTAIQSLLQPLCKSYPSSADDDPHPIDLPHTSRMYKTLLQGGHFNHTSHKIDYTSAWDPVKFAVGFVNTVGEEVMVGMCVDEQRGGAFVVAELCDTLALGSRRKQKEEEEASMMVVDEELEEKREEARKLVKGWFGNEVKEKIKQSEGMKGKKVLLDALARL</sequence>
<dbReference type="STRING" id="703135.A0A2A9N9N8"/>
<feature type="repeat" description="Pumilio" evidence="3">
    <location>
        <begin position="206"/>
        <end position="242"/>
    </location>
</feature>
<dbReference type="InterPro" id="IPR033133">
    <property type="entry name" value="PUM-HD"/>
</dbReference>
<proteinExistence type="predicted"/>
<gene>
    <name evidence="6" type="ORF">AMATHDRAFT_6504</name>
</gene>
<feature type="repeat" description="Pumilio" evidence="3">
    <location>
        <begin position="408"/>
        <end position="447"/>
    </location>
</feature>
<dbReference type="AlphaFoldDB" id="A0A2A9N9N8"/>
<dbReference type="SUPFAM" id="SSF48371">
    <property type="entry name" value="ARM repeat"/>
    <property type="match status" value="1"/>
</dbReference>
<dbReference type="GO" id="GO:0006417">
    <property type="term" value="P:regulation of translation"/>
    <property type="evidence" value="ECO:0007669"/>
    <property type="project" value="TreeGrafter"/>
</dbReference>
<dbReference type="Gene3D" id="1.25.10.10">
    <property type="entry name" value="Leucine-rich Repeat Variant"/>
    <property type="match status" value="2"/>
</dbReference>